<evidence type="ECO:0000259" key="3">
    <source>
        <dbReference type="SMART" id="SM00543"/>
    </source>
</evidence>
<comment type="caution">
    <text evidence="5">The sequence shown here is derived from an EMBL/GenBank/DDBJ whole genome shotgun (WGS) entry which is preliminary data.</text>
</comment>
<dbReference type="PANTHER" id="PTHR23253">
    <property type="entry name" value="EUKARYOTIC TRANSLATION INITIATION FACTOR 4 GAMMA"/>
    <property type="match status" value="1"/>
</dbReference>
<dbReference type="SMART" id="SM00543">
    <property type="entry name" value="MIF4G"/>
    <property type="match status" value="1"/>
</dbReference>
<feature type="region of interest" description="Disordered" evidence="2">
    <location>
        <begin position="281"/>
        <end position="300"/>
    </location>
</feature>
<evidence type="ECO:0000313" key="7">
    <source>
        <dbReference type="EMBL" id="CAF4005958.1"/>
    </source>
</evidence>
<gene>
    <name evidence="7" type="ORF">FNK824_LOCUS26215</name>
    <name evidence="6" type="ORF">OTI717_LOCUS9847</name>
    <name evidence="4" type="ORF">RFH988_LOCUS30944</name>
    <name evidence="5" type="ORF">SEV965_LOCUS31681</name>
</gene>
<dbReference type="InterPro" id="IPR003890">
    <property type="entry name" value="MIF4G-like_typ-3"/>
</dbReference>
<protein>
    <recommendedName>
        <fullName evidence="3">MIF4G domain-containing protein</fullName>
    </recommendedName>
</protein>
<accession>A0A815LDE8</accession>
<evidence type="ECO:0000313" key="5">
    <source>
        <dbReference type="EMBL" id="CAF1406573.1"/>
    </source>
</evidence>
<organism evidence="5 8">
    <name type="scientific">Rotaria sordida</name>
    <dbReference type="NCBI Taxonomy" id="392033"/>
    <lineage>
        <taxon>Eukaryota</taxon>
        <taxon>Metazoa</taxon>
        <taxon>Spiralia</taxon>
        <taxon>Gnathifera</taxon>
        <taxon>Rotifera</taxon>
        <taxon>Eurotatoria</taxon>
        <taxon>Bdelloidea</taxon>
        <taxon>Philodinida</taxon>
        <taxon>Philodinidae</taxon>
        <taxon>Rotaria</taxon>
    </lineage>
</organism>
<keyword evidence="1" id="KW-0175">Coiled coil</keyword>
<proteinExistence type="predicted"/>
<dbReference type="Proteomes" id="UP000663889">
    <property type="component" value="Unassembled WGS sequence"/>
</dbReference>
<dbReference type="AlphaFoldDB" id="A0A815LDE8"/>
<evidence type="ECO:0000256" key="2">
    <source>
        <dbReference type="SAM" id="MobiDB-lite"/>
    </source>
</evidence>
<dbReference type="Pfam" id="PF02854">
    <property type="entry name" value="MIF4G"/>
    <property type="match status" value="1"/>
</dbReference>
<dbReference type="Proteomes" id="UP000663874">
    <property type="component" value="Unassembled WGS sequence"/>
</dbReference>
<feature type="compositionally biased region" description="Polar residues" evidence="2">
    <location>
        <begin position="161"/>
        <end position="184"/>
    </location>
</feature>
<dbReference type="EMBL" id="CAJNOO010003213">
    <property type="protein sequence ID" value="CAF1324855.1"/>
    <property type="molecule type" value="Genomic_DNA"/>
</dbReference>
<feature type="region of interest" description="Disordered" evidence="2">
    <location>
        <begin position="161"/>
        <end position="190"/>
    </location>
</feature>
<dbReference type="GO" id="GO:0003743">
    <property type="term" value="F:translation initiation factor activity"/>
    <property type="evidence" value="ECO:0007669"/>
    <property type="project" value="TreeGrafter"/>
</dbReference>
<reference evidence="5" key="1">
    <citation type="submission" date="2021-02" db="EMBL/GenBank/DDBJ databases">
        <authorList>
            <person name="Nowell W R."/>
        </authorList>
    </citation>
    <scope>NUCLEOTIDE SEQUENCE</scope>
</reference>
<dbReference type="EMBL" id="CAJOAX010000857">
    <property type="protein sequence ID" value="CAF3659606.1"/>
    <property type="molecule type" value="Genomic_DNA"/>
</dbReference>
<feature type="compositionally biased region" description="Low complexity" evidence="2">
    <location>
        <begin position="281"/>
        <end position="296"/>
    </location>
</feature>
<dbReference type="GO" id="GO:0003729">
    <property type="term" value="F:mRNA binding"/>
    <property type="evidence" value="ECO:0007669"/>
    <property type="project" value="TreeGrafter"/>
</dbReference>
<dbReference type="OrthoDB" id="514777at2759"/>
<sequence>MNNTDQPLYYPNPVSSHSQTSGFYMPNDGMKQPYPISTNYSTFPVPPTIPNQPKTLHQPPDTLSDLQEQIQTHPTQSTQDTKIDASTVPISQSTIAQNIQQSNSCASTVSSRAKRKRKKNHCLVDSVLHKPVEVSTQLITSTTTTSSVSSTIITNENHSIESTTTKSIKPNAKSTNDTNKTQKQARFPQESADIFADSFNIQPDKSDNRISTMNEEISTNSLKSQSTPSKTTISHDEKSLAPSKKRFHYDRQELLRIRDSLAPFPIPERLRNLDIVINRCDNNNNNSNRSLTSNSNRKTEVHLSTKPDFSNHVANSYEPVDQNKIDANNRFLCNVRSILNKLTPQTYDELQKQLVALDFDCCEKLEGMIMILHSKAVDEPHYSFLYAKLCKQLRKKHVNVLDKDGKPKKCTLRPLLMICCKKEFNNDNIQEIEYEKRKLELETITDEKKYQEEAEILEDLIKARRRKLGNIVFIGELFQVQIFPHTIIYDCIEYLLRDKTDEASLECLCNLLRTIGDKLDNKVKKKSTNKSKLEKYYCHLNTIVKEQKASARIRFMIQNLLELRQTAWGTCRPKTKPTTIDEIHDQEHLNRERQQHHDQNHETIISSAYSGSSQQPNNNKNDNYDSEIKQQSKLNNKQNDLFFLWAINLTSSCIRTKELDIEKKLGEDRSLTEQKEN</sequence>
<dbReference type="InterPro" id="IPR016024">
    <property type="entry name" value="ARM-type_fold"/>
</dbReference>
<dbReference type="PANTHER" id="PTHR23253:SF78">
    <property type="entry name" value="EUKARYOTIC TRANSLATION INITIATION FACTOR 4G1, ISOFORM B-RELATED"/>
    <property type="match status" value="1"/>
</dbReference>
<dbReference type="Proteomes" id="UP000663882">
    <property type="component" value="Unassembled WGS sequence"/>
</dbReference>
<feature type="region of interest" description="Disordered" evidence="2">
    <location>
        <begin position="1"/>
        <end position="30"/>
    </location>
</feature>
<dbReference type="EMBL" id="CAJNOU010003727">
    <property type="protein sequence ID" value="CAF1406573.1"/>
    <property type="molecule type" value="Genomic_DNA"/>
</dbReference>
<evidence type="ECO:0000256" key="1">
    <source>
        <dbReference type="SAM" id="Coils"/>
    </source>
</evidence>
<feature type="compositionally biased region" description="Polar residues" evidence="2">
    <location>
        <begin position="13"/>
        <end position="22"/>
    </location>
</feature>
<feature type="compositionally biased region" description="Polar residues" evidence="2">
    <location>
        <begin position="217"/>
        <end position="232"/>
    </location>
</feature>
<feature type="domain" description="MIF4G" evidence="3">
    <location>
        <begin position="332"/>
        <end position="567"/>
    </location>
</feature>
<feature type="region of interest" description="Disordered" evidence="2">
    <location>
        <begin position="217"/>
        <end position="242"/>
    </location>
</feature>
<dbReference type="Proteomes" id="UP000663823">
    <property type="component" value="Unassembled WGS sequence"/>
</dbReference>
<name>A0A815LDE8_9BILA</name>
<evidence type="ECO:0000313" key="6">
    <source>
        <dbReference type="EMBL" id="CAF3659606.1"/>
    </source>
</evidence>
<evidence type="ECO:0000313" key="8">
    <source>
        <dbReference type="Proteomes" id="UP000663889"/>
    </source>
</evidence>
<dbReference type="EMBL" id="CAJOBE010006403">
    <property type="protein sequence ID" value="CAF4005958.1"/>
    <property type="molecule type" value="Genomic_DNA"/>
</dbReference>
<feature type="coiled-coil region" evidence="1">
    <location>
        <begin position="422"/>
        <end position="467"/>
    </location>
</feature>
<evidence type="ECO:0000313" key="4">
    <source>
        <dbReference type="EMBL" id="CAF1324855.1"/>
    </source>
</evidence>
<dbReference type="GO" id="GO:0016281">
    <property type="term" value="C:eukaryotic translation initiation factor 4F complex"/>
    <property type="evidence" value="ECO:0007669"/>
    <property type="project" value="TreeGrafter"/>
</dbReference>
<dbReference type="SUPFAM" id="SSF48371">
    <property type="entry name" value="ARM repeat"/>
    <property type="match status" value="1"/>
</dbReference>
<dbReference type="Gene3D" id="1.25.40.180">
    <property type="match status" value="1"/>
</dbReference>